<sequence>METKPAAKGSNAFVTPIPKAGRAAARDWLKREGIALDALQSLSVAERAARLNQAVYRFCNNGTATTPVDINDLFEDCETACGGISYVLRGVLEATGARTRYVHLHNIPNQGNHTAVEVDLGDGRWAFFDPTFGVYFVSSKAGSLSKDVLSLAEIAGSASDTVLKDRVRQAPKASRETLSADLLSLYDARFDHPYMSLSNYRIAEALSYDDPREWMVLDVDLRLSQGRASLGDASAMQMDGLSAAWLADTNAQLLNEDLTDDVSYNASRLWATRPHLTTVTLRPLTVGSTGVIEFVVWNQTDIDAELQIMPLGKTVRLDFDRRVRLSPGKNQIAINLIAEEDRAQIGLKNLGPVPLVHLFGVSVDMDIVD</sequence>
<evidence type="ECO:0000313" key="1">
    <source>
        <dbReference type="EMBL" id="GLQ24705.1"/>
    </source>
</evidence>
<dbReference type="EMBL" id="BSNK01000002">
    <property type="protein sequence ID" value="GLQ24705.1"/>
    <property type="molecule type" value="Genomic_DNA"/>
</dbReference>
<accession>A0ABQ5VB92</accession>
<dbReference type="InterPro" id="IPR038765">
    <property type="entry name" value="Papain-like_cys_pep_sf"/>
</dbReference>
<dbReference type="Gene3D" id="3.10.620.30">
    <property type="match status" value="1"/>
</dbReference>
<keyword evidence="2" id="KW-1185">Reference proteome</keyword>
<dbReference type="Proteomes" id="UP001161391">
    <property type="component" value="Unassembled WGS sequence"/>
</dbReference>
<dbReference type="SUPFAM" id="SSF54001">
    <property type="entry name" value="Cysteine proteinases"/>
    <property type="match status" value="1"/>
</dbReference>
<protein>
    <recommendedName>
        <fullName evidence="3">Transglutaminase-like domain-containing protein</fullName>
    </recommendedName>
</protein>
<evidence type="ECO:0000313" key="2">
    <source>
        <dbReference type="Proteomes" id="UP001161391"/>
    </source>
</evidence>
<reference evidence="1" key="1">
    <citation type="journal article" date="2014" name="Int. J. Syst. Evol. Microbiol.">
        <title>Complete genome of a new Firmicutes species belonging to the dominant human colonic microbiota ('Ruminococcus bicirculans') reveals two chromosomes and a selective capacity to utilize plant glucans.</title>
        <authorList>
            <consortium name="NISC Comparative Sequencing Program"/>
            <person name="Wegmann U."/>
            <person name="Louis P."/>
            <person name="Goesmann A."/>
            <person name="Henrissat B."/>
            <person name="Duncan S.H."/>
            <person name="Flint H.J."/>
        </authorList>
    </citation>
    <scope>NUCLEOTIDE SEQUENCE</scope>
    <source>
        <strain evidence="1">NBRC 108219</strain>
    </source>
</reference>
<dbReference type="RefSeq" id="WP_284391442.1">
    <property type="nucleotide sequence ID" value="NZ_BSNK01000002.1"/>
</dbReference>
<comment type="caution">
    <text evidence="1">The sequence shown here is derived from an EMBL/GenBank/DDBJ whole genome shotgun (WGS) entry which is preliminary data.</text>
</comment>
<evidence type="ECO:0008006" key="3">
    <source>
        <dbReference type="Google" id="ProtNLM"/>
    </source>
</evidence>
<proteinExistence type="predicted"/>
<reference evidence="1" key="2">
    <citation type="submission" date="2023-01" db="EMBL/GenBank/DDBJ databases">
        <title>Draft genome sequence of Algimonas ampicilliniresistens strain NBRC 108219.</title>
        <authorList>
            <person name="Sun Q."/>
            <person name="Mori K."/>
        </authorList>
    </citation>
    <scope>NUCLEOTIDE SEQUENCE</scope>
    <source>
        <strain evidence="1">NBRC 108219</strain>
    </source>
</reference>
<organism evidence="1 2">
    <name type="scientific">Algimonas ampicilliniresistens</name>
    <dbReference type="NCBI Taxonomy" id="1298735"/>
    <lineage>
        <taxon>Bacteria</taxon>
        <taxon>Pseudomonadati</taxon>
        <taxon>Pseudomonadota</taxon>
        <taxon>Alphaproteobacteria</taxon>
        <taxon>Maricaulales</taxon>
        <taxon>Robiginitomaculaceae</taxon>
        <taxon>Algimonas</taxon>
    </lineage>
</organism>
<name>A0ABQ5VB92_9PROT</name>
<gene>
    <name evidence="1" type="ORF">GCM10007853_25790</name>
</gene>